<dbReference type="RefSeq" id="WP_078831827.1">
    <property type="nucleotide sequence ID" value="NZ_FUWH01000007.1"/>
</dbReference>
<dbReference type="Proteomes" id="UP000190888">
    <property type="component" value="Unassembled WGS sequence"/>
</dbReference>
<keyword evidence="3" id="KW-1185">Reference proteome</keyword>
<dbReference type="Gene3D" id="3.40.630.30">
    <property type="match status" value="1"/>
</dbReference>
<dbReference type="InterPro" id="IPR016181">
    <property type="entry name" value="Acyl_CoA_acyltransferase"/>
</dbReference>
<dbReference type="GO" id="GO:0016747">
    <property type="term" value="F:acyltransferase activity, transferring groups other than amino-acyl groups"/>
    <property type="evidence" value="ECO:0007669"/>
    <property type="project" value="InterPro"/>
</dbReference>
<proteinExistence type="predicted"/>
<evidence type="ECO:0000313" key="2">
    <source>
        <dbReference type="EMBL" id="SJZ96747.1"/>
    </source>
</evidence>
<dbReference type="AlphaFoldDB" id="A0A1T4PZM5"/>
<organism evidence="2 3">
    <name type="scientific">Sediminibacterium ginsengisoli</name>
    <dbReference type="NCBI Taxonomy" id="413434"/>
    <lineage>
        <taxon>Bacteria</taxon>
        <taxon>Pseudomonadati</taxon>
        <taxon>Bacteroidota</taxon>
        <taxon>Chitinophagia</taxon>
        <taxon>Chitinophagales</taxon>
        <taxon>Chitinophagaceae</taxon>
        <taxon>Sediminibacterium</taxon>
    </lineage>
</organism>
<dbReference type="EMBL" id="FUWH01000007">
    <property type="protein sequence ID" value="SJZ96747.1"/>
    <property type="molecule type" value="Genomic_DNA"/>
</dbReference>
<reference evidence="2 3" key="1">
    <citation type="submission" date="2017-02" db="EMBL/GenBank/DDBJ databases">
        <authorList>
            <person name="Peterson S.W."/>
        </authorList>
    </citation>
    <scope>NUCLEOTIDE SEQUENCE [LARGE SCALE GENOMIC DNA]</scope>
    <source>
        <strain evidence="2 3">DSM 22335</strain>
    </source>
</reference>
<gene>
    <name evidence="2" type="ORF">SAMN04488132_10747</name>
</gene>
<dbReference type="OrthoDB" id="9796171at2"/>
<sequence>MNSDITWTVKPFEQLTPHELYAILQLRNEVFVVEQECVYQDADNKDFSCHHLCAWDNGKLAAYARLVPPGLSYGDMSIGRVITSPHTRGTGLGKTLIAEAIRGCHNLYGPAPIRISAQLYLQRFYSGFGFEVTSDVYMEDNIPHIEMLLQHA</sequence>
<dbReference type="STRING" id="413434.SAMN04488132_10747"/>
<dbReference type="InterPro" id="IPR000182">
    <property type="entry name" value="GNAT_dom"/>
</dbReference>
<evidence type="ECO:0000313" key="3">
    <source>
        <dbReference type="Proteomes" id="UP000190888"/>
    </source>
</evidence>
<feature type="domain" description="N-acetyltransferase" evidence="1">
    <location>
        <begin position="10"/>
        <end position="152"/>
    </location>
</feature>
<protein>
    <submittedName>
        <fullName evidence="2">ElaA protein</fullName>
    </submittedName>
</protein>
<evidence type="ECO:0000259" key="1">
    <source>
        <dbReference type="PROSITE" id="PS51186"/>
    </source>
</evidence>
<accession>A0A1T4PZM5</accession>
<dbReference type="Pfam" id="PF13673">
    <property type="entry name" value="Acetyltransf_10"/>
    <property type="match status" value="1"/>
</dbReference>
<dbReference type="PROSITE" id="PS51186">
    <property type="entry name" value="GNAT"/>
    <property type="match status" value="1"/>
</dbReference>
<name>A0A1T4PZM5_9BACT</name>
<dbReference type="SUPFAM" id="SSF55729">
    <property type="entry name" value="Acyl-CoA N-acyltransferases (Nat)"/>
    <property type="match status" value="1"/>
</dbReference>